<dbReference type="InterPro" id="IPR027417">
    <property type="entry name" value="P-loop_NTPase"/>
</dbReference>
<evidence type="ECO:0000313" key="2">
    <source>
        <dbReference type="EMBL" id="PXF32635.1"/>
    </source>
</evidence>
<dbReference type="Pfam" id="PF13614">
    <property type="entry name" value="AAA_31"/>
    <property type="match status" value="1"/>
</dbReference>
<proteinExistence type="predicted"/>
<organism evidence="2 3">
    <name type="scientific">Pokkaliibacter plantistimulans</name>
    <dbReference type="NCBI Taxonomy" id="1635171"/>
    <lineage>
        <taxon>Bacteria</taxon>
        <taxon>Pseudomonadati</taxon>
        <taxon>Pseudomonadota</taxon>
        <taxon>Gammaproteobacteria</taxon>
        <taxon>Oceanospirillales</taxon>
        <taxon>Balneatrichaceae</taxon>
        <taxon>Pokkaliibacter</taxon>
    </lineage>
</organism>
<evidence type="ECO:0000313" key="3">
    <source>
        <dbReference type="Proteomes" id="UP000248090"/>
    </source>
</evidence>
<dbReference type="Gene3D" id="3.40.50.300">
    <property type="entry name" value="P-loop containing nucleotide triphosphate hydrolases"/>
    <property type="match status" value="1"/>
</dbReference>
<dbReference type="InterPro" id="IPR025669">
    <property type="entry name" value="AAA_dom"/>
</dbReference>
<accession>A0ABX5M136</accession>
<dbReference type="InterPro" id="IPR050678">
    <property type="entry name" value="DNA_Partitioning_ATPase"/>
</dbReference>
<dbReference type="Proteomes" id="UP000248090">
    <property type="component" value="Unassembled WGS sequence"/>
</dbReference>
<evidence type="ECO:0000259" key="1">
    <source>
        <dbReference type="Pfam" id="PF13614"/>
    </source>
</evidence>
<dbReference type="SUPFAM" id="SSF52540">
    <property type="entry name" value="P-loop containing nucleoside triphosphate hydrolases"/>
    <property type="match status" value="1"/>
</dbReference>
<dbReference type="CDD" id="cd02042">
    <property type="entry name" value="ParAB_family"/>
    <property type="match status" value="1"/>
</dbReference>
<comment type="caution">
    <text evidence="2">The sequence shown here is derived from an EMBL/GenBank/DDBJ whole genome shotgun (WGS) entry which is preliminary data.</text>
</comment>
<dbReference type="PANTHER" id="PTHR13696">
    <property type="entry name" value="P-LOOP CONTAINING NUCLEOSIDE TRIPHOSPHATE HYDROLASE"/>
    <property type="match status" value="1"/>
</dbReference>
<protein>
    <recommendedName>
        <fullName evidence="1">AAA domain-containing protein</fullName>
    </recommendedName>
</protein>
<feature type="domain" description="AAA" evidence="1">
    <location>
        <begin position="3"/>
        <end position="153"/>
    </location>
</feature>
<reference evidence="2 3" key="1">
    <citation type="submission" date="2015-03" db="EMBL/GenBank/DDBJ databases">
        <authorList>
            <person name="Krishnan R."/>
            <person name="Midha S."/>
            <person name="Patil P.B."/>
            <person name="Rameshkumar N."/>
        </authorList>
    </citation>
    <scope>NUCLEOTIDE SEQUENCE [LARGE SCALE GENOMIC DNA]</scope>
    <source>
        <strain evidence="2 3">L1E11</strain>
    </source>
</reference>
<name>A0ABX5M136_9GAMM</name>
<dbReference type="EMBL" id="LAPT01000012">
    <property type="protein sequence ID" value="PXF32635.1"/>
    <property type="molecule type" value="Genomic_DNA"/>
</dbReference>
<sequence>MKKIIAVTNSKGGVGKSTTVVNLAALLADAGLRTLIVDLDIQPTASSYFHLSYEAPFGISELLSQNLSPSDQVVSRTSIDGLDLVKSNDPSGSLSTSLLHAPDGRIRLRRLLARFNYDIILLDTQGARSVVLDMALLAADMVVSPVTPATLSAREFIRGMGTLYNDLSPMAEAMGITIPTMRVLLNQIDNTNNSSMVIELVKDMAAEEDWFTVLQTEVPDLVAYKNASALGVAAHRYEPKRPAGRQAASCMETMVDLALELLPEHEETITAYCKTLK</sequence>
<gene>
    <name evidence="2" type="ORF">WH50_03395</name>
</gene>
<keyword evidence="3" id="KW-1185">Reference proteome</keyword>
<dbReference type="RefSeq" id="WP_110186037.1">
    <property type="nucleotide sequence ID" value="NZ_LAPT01000012.1"/>
</dbReference>
<dbReference type="PANTHER" id="PTHR13696:SF96">
    <property type="entry name" value="COBQ_COBB_MIND_PARA NUCLEOTIDE BINDING DOMAIN-CONTAINING PROTEIN"/>
    <property type="match status" value="1"/>
</dbReference>